<dbReference type="InterPro" id="IPR001387">
    <property type="entry name" value="Cro/C1-type_HTH"/>
</dbReference>
<dbReference type="Pfam" id="PF01381">
    <property type="entry name" value="HTH_3"/>
    <property type="match status" value="1"/>
</dbReference>
<dbReference type="CDD" id="cd00093">
    <property type="entry name" value="HTH_XRE"/>
    <property type="match status" value="1"/>
</dbReference>
<dbReference type="SMART" id="SM00530">
    <property type="entry name" value="HTH_XRE"/>
    <property type="match status" value="1"/>
</dbReference>
<dbReference type="InterPro" id="IPR039418">
    <property type="entry name" value="LexA-like"/>
</dbReference>
<dbReference type="Proteomes" id="UP000184196">
    <property type="component" value="Unassembled WGS sequence"/>
</dbReference>
<accession>A0A1M5DAF8</accession>
<dbReference type="InterPro" id="IPR015927">
    <property type="entry name" value="Peptidase_S24_S26A/B/C"/>
</dbReference>
<dbReference type="EMBL" id="FQUW01000046">
    <property type="protein sequence ID" value="SHF63672.1"/>
    <property type="molecule type" value="Genomic_DNA"/>
</dbReference>
<gene>
    <name evidence="2" type="ORF">SAMN02745218_02761</name>
</gene>
<dbReference type="Pfam" id="PF00717">
    <property type="entry name" value="Peptidase_S24"/>
    <property type="match status" value="1"/>
</dbReference>
<dbReference type="CDD" id="cd06529">
    <property type="entry name" value="S24_LexA-like"/>
    <property type="match status" value="1"/>
</dbReference>
<dbReference type="InterPro" id="IPR050077">
    <property type="entry name" value="LexA_repressor"/>
</dbReference>
<dbReference type="Gene3D" id="2.10.109.10">
    <property type="entry name" value="Umud Fragment, subunit A"/>
    <property type="match status" value="1"/>
</dbReference>
<name>A0A1M5DAF8_9FIRM</name>
<keyword evidence="3" id="KW-1185">Reference proteome</keyword>
<evidence type="ECO:0000259" key="1">
    <source>
        <dbReference type="PROSITE" id="PS50943"/>
    </source>
</evidence>
<dbReference type="PANTHER" id="PTHR33516:SF2">
    <property type="entry name" value="LEXA REPRESSOR-RELATED"/>
    <property type="match status" value="1"/>
</dbReference>
<evidence type="ECO:0000313" key="3">
    <source>
        <dbReference type="Proteomes" id="UP000184196"/>
    </source>
</evidence>
<dbReference type="SUPFAM" id="SSF47413">
    <property type="entry name" value="lambda repressor-like DNA-binding domains"/>
    <property type="match status" value="1"/>
</dbReference>
<dbReference type="PROSITE" id="PS50943">
    <property type="entry name" value="HTH_CROC1"/>
    <property type="match status" value="1"/>
</dbReference>
<organism evidence="2 3">
    <name type="scientific">Desulfofundulus australicus DSM 11792</name>
    <dbReference type="NCBI Taxonomy" id="1121425"/>
    <lineage>
        <taxon>Bacteria</taxon>
        <taxon>Bacillati</taxon>
        <taxon>Bacillota</taxon>
        <taxon>Clostridia</taxon>
        <taxon>Eubacteriales</taxon>
        <taxon>Peptococcaceae</taxon>
        <taxon>Desulfofundulus</taxon>
    </lineage>
</organism>
<dbReference type="Gene3D" id="1.10.260.40">
    <property type="entry name" value="lambda repressor-like DNA-binding domains"/>
    <property type="match status" value="1"/>
</dbReference>
<sequence>MQQVVNFENPGGIMKNYYEEIGRRIKKAREDRGLTQEQLGEKLGFTKTAINLYEKGKRRISIDDLKRISVILGKPLSFFLGENISSMEAIRTLIQKPLADFLPIKQVPLFETIRAAFNERDIAGYINIDRELEADFAFIIKDDSMRGAGIIPGDIAICKKAGAAESGQLAVVQLNNDELGIRYVLSEDGRWKLKAANPRYEDIYLRPGENRVYGLVVLIQKKPPALAEGAYTSQNDDWLQVREVAVKYGISPEKAKRLLESFGKLMENEQGNITGDSNDK</sequence>
<evidence type="ECO:0000313" key="2">
    <source>
        <dbReference type="EMBL" id="SHF63672.1"/>
    </source>
</evidence>
<dbReference type="PANTHER" id="PTHR33516">
    <property type="entry name" value="LEXA REPRESSOR"/>
    <property type="match status" value="1"/>
</dbReference>
<feature type="domain" description="HTH cro/C1-type" evidence="1">
    <location>
        <begin position="25"/>
        <end position="79"/>
    </location>
</feature>
<dbReference type="InterPro" id="IPR036286">
    <property type="entry name" value="LexA/Signal_pep-like_sf"/>
</dbReference>
<dbReference type="AlphaFoldDB" id="A0A1M5DAF8"/>
<protein>
    <submittedName>
        <fullName evidence="2">Repressor LexA</fullName>
    </submittedName>
</protein>
<dbReference type="InterPro" id="IPR010982">
    <property type="entry name" value="Lambda_DNA-bd_dom_sf"/>
</dbReference>
<dbReference type="SUPFAM" id="SSF51306">
    <property type="entry name" value="LexA/Signal peptidase"/>
    <property type="match status" value="1"/>
</dbReference>
<dbReference type="GO" id="GO:0003677">
    <property type="term" value="F:DNA binding"/>
    <property type="evidence" value="ECO:0007669"/>
    <property type="project" value="InterPro"/>
</dbReference>
<reference evidence="3" key="1">
    <citation type="submission" date="2016-11" db="EMBL/GenBank/DDBJ databases">
        <authorList>
            <person name="Varghese N."/>
            <person name="Submissions S."/>
        </authorList>
    </citation>
    <scope>NUCLEOTIDE SEQUENCE [LARGE SCALE GENOMIC DNA]</scope>
    <source>
        <strain evidence="3">DSM 11792</strain>
    </source>
</reference>
<proteinExistence type="predicted"/>